<dbReference type="SUPFAM" id="SSF55781">
    <property type="entry name" value="GAF domain-like"/>
    <property type="match status" value="1"/>
</dbReference>
<dbReference type="PANTHER" id="PTHR34824:SF1">
    <property type="entry name" value="HEAT-INDUCIBLE TRANSCRIPTION REPRESSOR HRCA"/>
    <property type="match status" value="1"/>
</dbReference>
<dbReference type="InterPro" id="IPR001034">
    <property type="entry name" value="DeoR_HTH"/>
</dbReference>
<dbReference type="AlphaFoldDB" id="A0A2M8ENE9"/>
<dbReference type="Gene3D" id="1.10.10.10">
    <property type="entry name" value="Winged helix-like DNA-binding domain superfamily/Winged helix DNA-binding domain"/>
    <property type="match status" value="1"/>
</dbReference>
<dbReference type="Proteomes" id="UP000230251">
    <property type="component" value="Unassembled WGS sequence"/>
</dbReference>
<dbReference type="InterPro" id="IPR002571">
    <property type="entry name" value="HrcA"/>
</dbReference>
<dbReference type="SUPFAM" id="SSF46785">
    <property type="entry name" value="Winged helix' DNA-binding domain"/>
    <property type="match status" value="1"/>
</dbReference>
<keyword evidence="4" id="KW-0804">Transcription</keyword>
<accession>A0A2M8ENE9</accession>
<dbReference type="Pfam" id="PF08220">
    <property type="entry name" value="HTH_DeoR"/>
    <property type="match status" value="1"/>
</dbReference>
<feature type="domain" description="Heat-inducible transcription repressor HrcA C-terminal" evidence="5">
    <location>
        <begin position="69"/>
        <end position="214"/>
    </location>
</feature>
<dbReference type="EMBL" id="PFSI01000054">
    <property type="protein sequence ID" value="PJC24264.1"/>
    <property type="molecule type" value="Genomic_DNA"/>
</dbReference>
<evidence type="ECO:0000313" key="8">
    <source>
        <dbReference type="Proteomes" id="UP000230251"/>
    </source>
</evidence>
<dbReference type="GO" id="GO:0003700">
    <property type="term" value="F:DNA-binding transcription factor activity"/>
    <property type="evidence" value="ECO:0007669"/>
    <property type="project" value="InterPro"/>
</dbReference>
<feature type="domain" description="HTH deoR-type" evidence="6">
    <location>
        <begin position="29"/>
        <end position="57"/>
    </location>
</feature>
<gene>
    <name evidence="7" type="ORF">CO057_03805</name>
</gene>
<dbReference type="PANTHER" id="PTHR34824">
    <property type="entry name" value="HEAT-INDUCIBLE TRANSCRIPTION REPRESSOR HRCA"/>
    <property type="match status" value="1"/>
</dbReference>
<protein>
    <recommendedName>
        <fullName evidence="9">Heat-inducible transcription repressor HrcA</fullName>
    </recommendedName>
</protein>
<organism evidence="7 8">
    <name type="scientific">Candidatus Uhrbacteria bacterium CG_4_9_14_0_2_um_filter_41_50</name>
    <dbReference type="NCBI Taxonomy" id="1975031"/>
    <lineage>
        <taxon>Bacteria</taxon>
        <taxon>Candidatus Uhriibacteriota</taxon>
    </lineage>
</organism>
<evidence type="ECO:0000259" key="6">
    <source>
        <dbReference type="Pfam" id="PF08220"/>
    </source>
</evidence>
<sequence length="227" mass="25146">MNSRQLQILSVIVETYVKTAQPVASSVIDLGVSSATVRNDMATLEQAGLLRQPHTSAGRVPTEDGYRMYLENFVKRKTLARPSAQMAGVIHGSQTPRELVREMAKCLTQMSGETALATLDAGWNHYTGISNLFEKPEFSDVQTLRSISAVVDKFDDILRDMFGVINEDVNVWIGGENPFGEKMATLMVKYHLPNGMVGTLGLIGPLRMDYEKNIRLLSQAKKLLDEV</sequence>
<keyword evidence="3" id="KW-0346">Stress response</keyword>
<comment type="caution">
    <text evidence="7">The sequence shown here is derived from an EMBL/GenBank/DDBJ whole genome shotgun (WGS) entry which is preliminary data.</text>
</comment>
<proteinExistence type="predicted"/>
<dbReference type="InterPro" id="IPR036388">
    <property type="entry name" value="WH-like_DNA-bd_sf"/>
</dbReference>
<keyword evidence="2" id="KW-0805">Transcription regulation</keyword>
<name>A0A2M8ENE9_9BACT</name>
<evidence type="ECO:0000313" key="7">
    <source>
        <dbReference type="EMBL" id="PJC24264.1"/>
    </source>
</evidence>
<evidence type="ECO:0000256" key="2">
    <source>
        <dbReference type="ARBA" id="ARBA00023015"/>
    </source>
</evidence>
<reference evidence="8" key="1">
    <citation type="submission" date="2017-09" db="EMBL/GenBank/DDBJ databases">
        <title>Depth-based differentiation of microbial function through sediment-hosted aquifers and enrichment of novel symbionts in the deep terrestrial subsurface.</title>
        <authorList>
            <person name="Probst A.J."/>
            <person name="Ladd B."/>
            <person name="Jarett J.K."/>
            <person name="Geller-Mcgrath D.E."/>
            <person name="Sieber C.M.K."/>
            <person name="Emerson J.B."/>
            <person name="Anantharaman K."/>
            <person name="Thomas B.C."/>
            <person name="Malmstrom R."/>
            <person name="Stieglmeier M."/>
            <person name="Klingl A."/>
            <person name="Woyke T."/>
            <person name="Ryan C.M."/>
            <person name="Banfield J.F."/>
        </authorList>
    </citation>
    <scope>NUCLEOTIDE SEQUENCE [LARGE SCALE GENOMIC DNA]</scope>
</reference>
<dbReference type="InterPro" id="IPR021153">
    <property type="entry name" value="HrcA_C"/>
</dbReference>
<evidence type="ECO:0000256" key="3">
    <source>
        <dbReference type="ARBA" id="ARBA00023016"/>
    </source>
</evidence>
<dbReference type="GO" id="GO:0003677">
    <property type="term" value="F:DNA binding"/>
    <property type="evidence" value="ECO:0007669"/>
    <property type="project" value="InterPro"/>
</dbReference>
<dbReference type="InterPro" id="IPR036390">
    <property type="entry name" value="WH_DNA-bd_sf"/>
</dbReference>
<evidence type="ECO:0000256" key="4">
    <source>
        <dbReference type="ARBA" id="ARBA00023163"/>
    </source>
</evidence>
<evidence type="ECO:0000256" key="1">
    <source>
        <dbReference type="ARBA" id="ARBA00022491"/>
    </source>
</evidence>
<dbReference type="Gene3D" id="3.30.450.40">
    <property type="match status" value="1"/>
</dbReference>
<evidence type="ECO:0008006" key="9">
    <source>
        <dbReference type="Google" id="ProtNLM"/>
    </source>
</evidence>
<dbReference type="Pfam" id="PF01628">
    <property type="entry name" value="HrcA"/>
    <property type="match status" value="1"/>
</dbReference>
<dbReference type="GO" id="GO:0045892">
    <property type="term" value="P:negative regulation of DNA-templated transcription"/>
    <property type="evidence" value="ECO:0007669"/>
    <property type="project" value="TreeGrafter"/>
</dbReference>
<keyword evidence="1" id="KW-0678">Repressor</keyword>
<evidence type="ECO:0000259" key="5">
    <source>
        <dbReference type="Pfam" id="PF01628"/>
    </source>
</evidence>
<dbReference type="InterPro" id="IPR029016">
    <property type="entry name" value="GAF-like_dom_sf"/>
</dbReference>